<organism evidence="2 3">
    <name type="scientific">Sporomusa silvacetica DSM 10669</name>
    <dbReference type="NCBI Taxonomy" id="1123289"/>
    <lineage>
        <taxon>Bacteria</taxon>
        <taxon>Bacillati</taxon>
        <taxon>Bacillota</taxon>
        <taxon>Negativicutes</taxon>
        <taxon>Selenomonadales</taxon>
        <taxon>Sporomusaceae</taxon>
        <taxon>Sporomusa</taxon>
    </lineage>
</organism>
<keyword evidence="3" id="KW-1185">Reference proteome</keyword>
<name>A0ABZ3II21_9FIRM</name>
<protein>
    <recommendedName>
        <fullName evidence="1">N-acetyltransferase domain-containing protein</fullName>
    </recommendedName>
</protein>
<reference evidence="2" key="1">
    <citation type="submission" date="2024-05" db="EMBL/GenBank/DDBJ databases">
        <title>Isolation and characterization of Sporomusa carbonis sp. nov., a carboxydotrophic hydrogenogen in the genus of Sporomusa isolated from a charcoal burning pile.</title>
        <authorList>
            <person name="Boeer T."/>
            <person name="Rosenbaum F."/>
            <person name="Eysell L."/>
            <person name="Mueller V."/>
            <person name="Daniel R."/>
            <person name="Poehlein A."/>
        </authorList>
    </citation>
    <scope>NUCLEOTIDE SEQUENCE [LARGE SCALE GENOMIC DNA]</scope>
    <source>
        <strain evidence="2">DSM 10669</strain>
    </source>
</reference>
<dbReference type="Gene3D" id="3.40.630.30">
    <property type="match status" value="1"/>
</dbReference>
<dbReference type="Pfam" id="PF13508">
    <property type="entry name" value="Acetyltransf_7"/>
    <property type="match status" value="1"/>
</dbReference>
<proteinExistence type="predicted"/>
<dbReference type="SUPFAM" id="SSF55729">
    <property type="entry name" value="Acyl-CoA N-acyltransferases (Nat)"/>
    <property type="match status" value="1"/>
</dbReference>
<dbReference type="InterPro" id="IPR000182">
    <property type="entry name" value="GNAT_dom"/>
</dbReference>
<dbReference type="CDD" id="cd04301">
    <property type="entry name" value="NAT_SF"/>
    <property type="match status" value="1"/>
</dbReference>
<evidence type="ECO:0000313" key="3">
    <source>
        <dbReference type="Proteomes" id="UP000216752"/>
    </source>
</evidence>
<dbReference type="RefSeq" id="WP_094603389.1">
    <property type="nucleotide sequence ID" value="NZ_CP155573.1"/>
</dbReference>
<sequence length="170" mass="19551">MNLSFELVVTESDLIDSVNIIRKSFSTVAEQFGLTRENAPTNPAFIELRHLKKMQEKGIAMFGVFCEFVQIGFVAIEKNNANEFYMERLAVLPKHRHKGYGRQIVKYASDYVNAQRGGELLISVVGTNEILKSWYCELGFTEFETKYFSHLPFPVCYMKKYLNTRPLSGD</sequence>
<dbReference type="InterPro" id="IPR016181">
    <property type="entry name" value="Acyl_CoA_acyltransferase"/>
</dbReference>
<evidence type="ECO:0000259" key="1">
    <source>
        <dbReference type="PROSITE" id="PS51186"/>
    </source>
</evidence>
<accession>A0ABZ3II21</accession>
<dbReference type="Proteomes" id="UP000216752">
    <property type="component" value="Chromosome"/>
</dbReference>
<dbReference type="PROSITE" id="PS51186">
    <property type="entry name" value="GNAT"/>
    <property type="match status" value="1"/>
</dbReference>
<evidence type="ECO:0000313" key="2">
    <source>
        <dbReference type="EMBL" id="XFO65316.1"/>
    </source>
</evidence>
<dbReference type="EMBL" id="CP155573">
    <property type="protein sequence ID" value="XFO65316.1"/>
    <property type="molecule type" value="Genomic_DNA"/>
</dbReference>
<gene>
    <name evidence="2" type="ORF">SPSIL_014250</name>
</gene>
<feature type="domain" description="N-acetyltransferase" evidence="1">
    <location>
        <begin position="4"/>
        <end position="163"/>
    </location>
</feature>